<keyword evidence="10" id="KW-1185">Reference proteome</keyword>
<keyword evidence="5 8" id="KW-1133">Transmembrane helix</keyword>
<feature type="transmembrane region" description="Helical" evidence="8">
    <location>
        <begin position="421"/>
        <end position="451"/>
    </location>
</feature>
<dbReference type="GO" id="GO:0005313">
    <property type="term" value="F:L-glutamate transmembrane transporter activity"/>
    <property type="evidence" value="ECO:0007669"/>
    <property type="project" value="TreeGrafter"/>
</dbReference>
<dbReference type="InterPro" id="IPR018107">
    <property type="entry name" value="Na-dicarboxylate_symporter_CS"/>
</dbReference>
<evidence type="ECO:0000256" key="6">
    <source>
        <dbReference type="ARBA" id="ARBA00023136"/>
    </source>
</evidence>
<dbReference type="OrthoDB" id="5979039at2759"/>
<dbReference type="PROSITE" id="PS00713">
    <property type="entry name" value="NA_DICARBOXYL_SYMP_1"/>
    <property type="match status" value="1"/>
</dbReference>
<feature type="transmembrane region" description="Helical" evidence="8">
    <location>
        <begin position="234"/>
        <end position="252"/>
    </location>
</feature>
<comment type="subcellular location">
    <subcellularLocation>
        <location evidence="1 8">Membrane</location>
        <topology evidence="1 8">Multi-pass membrane protein</topology>
    </subcellularLocation>
</comment>
<organism evidence="9 10">
    <name type="scientific">Desmophyllum pertusum</name>
    <dbReference type="NCBI Taxonomy" id="174260"/>
    <lineage>
        <taxon>Eukaryota</taxon>
        <taxon>Metazoa</taxon>
        <taxon>Cnidaria</taxon>
        <taxon>Anthozoa</taxon>
        <taxon>Hexacorallia</taxon>
        <taxon>Scleractinia</taxon>
        <taxon>Caryophylliina</taxon>
        <taxon>Caryophylliidae</taxon>
        <taxon>Desmophyllum</taxon>
    </lineage>
</organism>
<accession>A0A9X0D829</accession>
<dbReference type="EMBL" id="MU825418">
    <property type="protein sequence ID" value="KAJ7390285.1"/>
    <property type="molecule type" value="Genomic_DNA"/>
</dbReference>
<comment type="caution">
    <text evidence="9">The sequence shown here is derived from an EMBL/GenBank/DDBJ whole genome shotgun (WGS) entry which is preliminary data.</text>
</comment>
<dbReference type="Gene3D" id="1.10.3860.10">
    <property type="entry name" value="Sodium:dicarboxylate symporter"/>
    <property type="match status" value="1"/>
</dbReference>
<protein>
    <recommendedName>
        <fullName evidence="8">Amino acid transporter</fullName>
    </recommendedName>
</protein>
<feature type="transmembrane region" description="Helical" evidence="8">
    <location>
        <begin position="463"/>
        <end position="482"/>
    </location>
</feature>
<dbReference type="InterPro" id="IPR050746">
    <property type="entry name" value="DAACS"/>
</dbReference>
<dbReference type="SUPFAM" id="SSF118215">
    <property type="entry name" value="Proton glutamate symport protein"/>
    <property type="match status" value="1"/>
</dbReference>
<proteinExistence type="inferred from homology"/>
<dbReference type="PRINTS" id="PR00173">
    <property type="entry name" value="EDTRNSPORT"/>
</dbReference>
<name>A0A9X0D829_9CNID</name>
<evidence type="ECO:0000256" key="8">
    <source>
        <dbReference type="RuleBase" id="RU361216"/>
    </source>
</evidence>
<feature type="transmembrane region" description="Helical" evidence="8">
    <location>
        <begin position="76"/>
        <end position="94"/>
    </location>
</feature>
<feature type="transmembrane region" description="Helical" evidence="8">
    <location>
        <begin position="309"/>
        <end position="335"/>
    </location>
</feature>
<evidence type="ECO:0000313" key="9">
    <source>
        <dbReference type="EMBL" id="KAJ7390285.1"/>
    </source>
</evidence>
<evidence type="ECO:0000256" key="4">
    <source>
        <dbReference type="ARBA" id="ARBA00022847"/>
    </source>
</evidence>
<keyword evidence="7" id="KW-0325">Glycoprotein</keyword>
<dbReference type="Pfam" id="PF00375">
    <property type="entry name" value="SDF"/>
    <property type="match status" value="1"/>
</dbReference>
<gene>
    <name evidence="9" type="primary">SLC1A2_9</name>
    <name evidence="9" type="ORF">OS493_026160</name>
</gene>
<feature type="transmembrane region" description="Helical" evidence="8">
    <location>
        <begin position="106"/>
        <end position="127"/>
    </location>
</feature>
<evidence type="ECO:0000256" key="5">
    <source>
        <dbReference type="ARBA" id="ARBA00022989"/>
    </source>
</evidence>
<dbReference type="PANTHER" id="PTHR11958:SF63">
    <property type="entry name" value="AMINO ACID TRANSPORTER"/>
    <property type="match status" value="1"/>
</dbReference>
<evidence type="ECO:0000256" key="2">
    <source>
        <dbReference type="ARBA" id="ARBA00022448"/>
    </source>
</evidence>
<evidence type="ECO:0000256" key="1">
    <source>
        <dbReference type="ARBA" id="ARBA00004141"/>
    </source>
</evidence>
<dbReference type="GO" id="GO:0015175">
    <property type="term" value="F:neutral L-amino acid transmembrane transporter activity"/>
    <property type="evidence" value="ECO:0007669"/>
    <property type="project" value="TreeGrafter"/>
</dbReference>
<keyword evidence="4 8" id="KW-0769">Symport</keyword>
<dbReference type="InterPro" id="IPR036458">
    <property type="entry name" value="Na:dicarbo_symporter_sf"/>
</dbReference>
<keyword evidence="6 8" id="KW-0472">Membrane</keyword>
<keyword evidence="2 8" id="KW-0813">Transport</keyword>
<dbReference type="AlphaFoldDB" id="A0A9X0D829"/>
<evidence type="ECO:0000256" key="7">
    <source>
        <dbReference type="ARBA" id="ARBA00023180"/>
    </source>
</evidence>
<feature type="transmembrane region" description="Helical" evidence="8">
    <location>
        <begin position="273"/>
        <end position="297"/>
    </location>
</feature>
<evidence type="ECO:0000256" key="3">
    <source>
        <dbReference type="ARBA" id="ARBA00022692"/>
    </source>
</evidence>
<evidence type="ECO:0000313" key="10">
    <source>
        <dbReference type="Proteomes" id="UP001163046"/>
    </source>
</evidence>
<dbReference type="InterPro" id="IPR001991">
    <property type="entry name" value="Na-dicarboxylate_symporter"/>
</dbReference>
<dbReference type="Proteomes" id="UP001163046">
    <property type="component" value="Unassembled WGS sequence"/>
</dbReference>
<dbReference type="GO" id="GO:0005886">
    <property type="term" value="C:plasma membrane"/>
    <property type="evidence" value="ECO:0007669"/>
    <property type="project" value="TreeGrafter"/>
</dbReference>
<dbReference type="GO" id="GO:0015501">
    <property type="term" value="F:glutamate:sodium symporter activity"/>
    <property type="evidence" value="ECO:0007669"/>
    <property type="project" value="TreeGrafter"/>
</dbReference>
<comment type="similarity">
    <text evidence="8">Belongs to the dicarboxylate/amino acid:cation symporter (DAACS) (TC 2.A.23) family.</text>
</comment>
<dbReference type="PANTHER" id="PTHR11958">
    <property type="entry name" value="SODIUM/DICARBOXYLATE SYMPORTER-RELATED"/>
    <property type="match status" value="1"/>
</dbReference>
<keyword evidence="3 8" id="KW-0812">Transmembrane</keyword>
<sequence>MARNHRTSCGRCCNAFYLMMKRNLLLVLLIIGAVIGFAIGAITNDPVNRITDPEKKATVIMLIAFPGELFMNMLKMIVLPLIVATLITAISIVSPDVTGRIGRRTVIYYLTTLVLAAILGLILVLTIRPGSSGNHDAHENVESVKYRNLDSLLDMLRGCFPSNLIGAAISQKKTRYVTVPASFKTYNVTSDTIHLEPGEKITAVHTNGTVNITTIRKEIHAGSDTVPAGMQSTGGMNIIGLIVFSILFGIVLGRLREKARPLIEFFTALNEAIMMMVGFMMWFSPIGVCSLVAARISGMDDILGSMGKVGLFMVTDLCGLLIHSLIVLPLVYFVVTRKNPYVFMKGLGDALMTAFSIASSAATLPTTIRCVEENNNVDPRISRFVLPLGATLNMDGLAIDRVVVALFVAQLNDISLSPGRIVVVCLLAIAVSIGTAGIPGVGSPVMIIIVLEAVNLPLRDVGIILAVIWLLDHFITTVNVLGDAMGSGIVEHLSRDDLKFKTGDDEAIVSKPPRKRDDVVRLSYFSNV</sequence>
<reference evidence="9" key="1">
    <citation type="submission" date="2023-01" db="EMBL/GenBank/DDBJ databases">
        <title>Genome assembly of the deep-sea coral Lophelia pertusa.</title>
        <authorList>
            <person name="Herrera S."/>
            <person name="Cordes E."/>
        </authorList>
    </citation>
    <scope>NUCLEOTIDE SEQUENCE</scope>
    <source>
        <strain evidence="9">USNM1676648</strain>
        <tissue evidence="9">Polyp</tissue>
    </source>
</reference>